<sequence>MIPVETPIRIDQNKINKITNHILQNEQGKIKEWTCTPITIDQLNFVTGGVYRVAGKTEIGSGIMRQWSLIIKIVIADSTRDDPSHYNYWKREILAYESGLLDQLPGNFIAPECYEMEEKADGTVWLWLEDMTGEIAIWKKENYAYAAAKLGEFHAAYVNEKSLPQHAWINQYWMRSWIRECNKYRNMPLRQEMNQMNLSNEVMNIIGKYEQFERKRNEYLIALESLPRTLSHQDFDEFNVLYPNKYQEEDKLAVIDWQFISISGVGEDLGRFLGLSMSRGNVPIDRLSEYRDLIFTSYIDGLRKNGWNGNEETARLGYLLSFAFRSIWEIPLMLRQLQQGKDSSESKRMICITKLQMDSVEQAERLGILKMVQ</sequence>
<dbReference type="Gene3D" id="3.90.1200.10">
    <property type="match status" value="1"/>
</dbReference>
<evidence type="ECO:0000313" key="1">
    <source>
        <dbReference type="EMBL" id="MBD7969158.1"/>
    </source>
</evidence>
<gene>
    <name evidence="1" type="ORF">H9647_13860</name>
</gene>
<dbReference type="InterPro" id="IPR004119">
    <property type="entry name" value="EcKL"/>
</dbReference>
<organism evidence="1 2">
    <name type="scientific">Paenibacillus gallinarum</name>
    <dbReference type="NCBI Taxonomy" id="2762232"/>
    <lineage>
        <taxon>Bacteria</taxon>
        <taxon>Bacillati</taxon>
        <taxon>Bacillota</taxon>
        <taxon>Bacilli</taxon>
        <taxon>Bacillales</taxon>
        <taxon>Paenibacillaceae</taxon>
        <taxon>Paenibacillus</taxon>
    </lineage>
</organism>
<dbReference type="Pfam" id="PF02958">
    <property type="entry name" value="EcKL"/>
    <property type="match status" value="1"/>
</dbReference>
<dbReference type="Proteomes" id="UP000608071">
    <property type="component" value="Unassembled WGS sequence"/>
</dbReference>
<reference evidence="1 2" key="1">
    <citation type="submission" date="2020-08" db="EMBL/GenBank/DDBJ databases">
        <title>A Genomic Blueprint of the Chicken Gut Microbiome.</title>
        <authorList>
            <person name="Gilroy R."/>
            <person name="Ravi A."/>
            <person name="Getino M."/>
            <person name="Pursley I."/>
            <person name="Horton D.L."/>
            <person name="Alikhan N.-F."/>
            <person name="Baker D."/>
            <person name="Gharbi K."/>
            <person name="Hall N."/>
            <person name="Watson M."/>
            <person name="Adriaenssens E.M."/>
            <person name="Foster-Nyarko E."/>
            <person name="Jarju S."/>
            <person name="Secka A."/>
            <person name="Antonio M."/>
            <person name="Oren A."/>
            <person name="Chaudhuri R."/>
            <person name="La Ragione R.M."/>
            <person name="Hildebrand F."/>
            <person name="Pallen M.J."/>
        </authorList>
    </citation>
    <scope>NUCLEOTIDE SEQUENCE [LARGE SCALE GENOMIC DNA]</scope>
    <source>
        <strain evidence="1 2">Sa2BVA9</strain>
    </source>
</reference>
<protein>
    <submittedName>
        <fullName evidence="1">Phosphotransferase</fullName>
    </submittedName>
</protein>
<accession>A0ABR8T075</accession>
<proteinExistence type="predicted"/>
<name>A0ABR8T075_9BACL</name>
<comment type="caution">
    <text evidence="1">The sequence shown here is derived from an EMBL/GenBank/DDBJ whole genome shotgun (WGS) entry which is preliminary data.</text>
</comment>
<dbReference type="EMBL" id="JACSQL010000006">
    <property type="protein sequence ID" value="MBD7969158.1"/>
    <property type="molecule type" value="Genomic_DNA"/>
</dbReference>
<evidence type="ECO:0000313" key="2">
    <source>
        <dbReference type="Proteomes" id="UP000608071"/>
    </source>
</evidence>
<dbReference type="InterPro" id="IPR011009">
    <property type="entry name" value="Kinase-like_dom_sf"/>
</dbReference>
<dbReference type="RefSeq" id="WP_191800913.1">
    <property type="nucleotide sequence ID" value="NZ_JACSQL010000006.1"/>
</dbReference>
<keyword evidence="2" id="KW-1185">Reference proteome</keyword>
<dbReference type="SUPFAM" id="SSF56112">
    <property type="entry name" value="Protein kinase-like (PK-like)"/>
    <property type="match status" value="1"/>
</dbReference>